<feature type="non-terminal residue" evidence="1">
    <location>
        <position position="1"/>
    </location>
</feature>
<organism evidence="1 2">
    <name type="scientific">Brachionus calyciflorus</name>
    <dbReference type="NCBI Taxonomy" id="104777"/>
    <lineage>
        <taxon>Eukaryota</taxon>
        <taxon>Metazoa</taxon>
        <taxon>Spiralia</taxon>
        <taxon>Gnathifera</taxon>
        <taxon>Rotifera</taxon>
        <taxon>Eurotatoria</taxon>
        <taxon>Monogononta</taxon>
        <taxon>Pseudotrocha</taxon>
        <taxon>Ploima</taxon>
        <taxon>Brachionidae</taxon>
        <taxon>Brachionus</taxon>
    </lineage>
</organism>
<proteinExistence type="predicted"/>
<dbReference type="Proteomes" id="UP000663879">
    <property type="component" value="Unassembled WGS sequence"/>
</dbReference>
<dbReference type="EMBL" id="CAJNOC010005988">
    <property type="protein sequence ID" value="CAF1067136.1"/>
    <property type="molecule type" value="Genomic_DNA"/>
</dbReference>
<gene>
    <name evidence="1" type="ORF">OXX778_LOCUS19554</name>
</gene>
<accession>A0A814LJP0</accession>
<protein>
    <submittedName>
        <fullName evidence="1">Uncharacterized protein</fullName>
    </submittedName>
</protein>
<evidence type="ECO:0000313" key="1">
    <source>
        <dbReference type="EMBL" id="CAF1067136.1"/>
    </source>
</evidence>
<evidence type="ECO:0000313" key="2">
    <source>
        <dbReference type="Proteomes" id="UP000663879"/>
    </source>
</evidence>
<comment type="caution">
    <text evidence="1">The sequence shown here is derived from an EMBL/GenBank/DDBJ whole genome shotgun (WGS) entry which is preliminary data.</text>
</comment>
<reference evidence="1" key="1">
    <citation type="submission" date="2021-02" db="EMBL/GenBank/DDBJ databases">
        <authorList>
            <person name="Nowell W R."/>
        </authorList>
    </citation>
    <scope>NUCLEOTIDE SEQUENCE</scope>
    <source>
        <strain evidence="1">Ploen Becks lab</strain>
    </source>
</reference>
<dbReference type="OrthoDB" id="125347at2759"/>
<dbReference type="AlphaFoldDB" id="A0A814LJP0"/>
<sequence>RDGVSSLTIQRCFRKAGFNGDFLFSYLDSENEENKDIAELSKFQKKLDFEKFAYVSIDSNLEARGSLSDLDIFDSITVTEDNAEADSDIEEISKSEKTAISSKDTIDRINNLKYFFMNKKEDFSNIVDFYYRLKYEPRQTSFLGY</sequence>
<keyword evidence="2" id="KW-1185">Reference proteome</keyword>
<name>A0A814LJP0_9BILA</name>